<dbReference type="Pfam" id="PF13565">
    <property type="entry name" value="HTH_32"/>
    <property type="match status" value="1"/>
</dbReference>
<dbReference type="AlphaFoldDB" id="A0A0D8HCF3"/>
<dbReference type="NCBIfam" id="NF033516">
    <property type="entry name" value="transpos_IS3"/>
    <property type="match status" value="1"/>
</dbReference>
<dbReference type="InterPro" id="IPR012337">
    <property type="entry name" value="RNaseH-like_sf"/>
</dbReference>
<dbReference type="EMBL" id="JXYS01000165">
    <property type="protein sequence ID" value="KJF15467.1"/>
    <property type="molecule type" value="Genomic_DNA"/>
</dbReference>
<dbReference type="PATRIC" id="fig|1280514.3.peg.4967"/>
<dbReference type="PANTHER" id="PTHR46889:SF5">
    <property type="entry name" value="INTEGRASE PROTEIN"/>
    <property type="match status" value="1"/>
</dbReference>
<sequence>MKISTRTFRRWESGVTDRRRGASHRRRSNALSEEEREKIIEVCTSSTYSSLTPAQIVPKLADQGRYIASERTFYRVLRDNNLNKRRSRTKPPKKRARPVHTAVKPGDIWTLDITWLNGPARGIYYYAYVIIDLYSRKIVGWEVYESESSEQLKRVVKRAMARENMAPKVIHSDNGSPMKGWSLVEYLYELDVNISRSRPRVSNDNAHIESLFKTVKYFPSYPYGGFATIEESRKWMSEFVDHYNNDHQHSGIKFVTPQQAHSGEHIELLNRRRELYEGARKSTPGRWISGRCRDWNPVSEVSIIPTNKSVGDEAKGGQREVA</sequence>
<dbReference type="InterPro" id="IPR050900">
    <property type="entry name" value="Transposase_IS3/IS150/IS904"/>
</dbReference>
<reference evidence="3 4" key="1">
    <citation type="submission" date="2015-01" db="EMBL/GenBank/DDBJ databases">
        <title>Draft genome of the acidophilic iron oxidizer Acidithrix ferrooxidans strain Py-F3.</title>
        <authorList>
            <person name="Poehlein A."/>
            <person name="Eisen S."/>
            <person name="Schloemann M."/>
            <person name="Johnson B.D."/>
            <person name="Daniel R."/>
            <person name="Muehling M."/>
        </authorList>
    </citation>
    <scope>NUCLEOTIDE SEQUENCE [LARGE SCALE GENOMIC DNA]</scope>
    <source>
        <strain evidence="3 4">Py-F3</strain>
    </source>
</reference>
<protein>
    <submittedName>
        <fullName evidence="3">IS2 transposase TnpB</fullName>
    </submittedName>
</protein>
<evidence type="ECO:0000256" key="1">
    <source>
        <dbReference type="SAM" id="MobiDB-lite"/>
    </source>
</evidence>
<feature type="compositionally biased region" description="Basic and acidic residues" evidence="1">
    <location>
        <begin position="9"/>
        <end position="20"/>
    </location>
</feature>
<dbReference type="GO" id="GO:0003676">
    <property type="term" value="F:nucleic acid binding"/>
    <property type="evidence" value="ECO:0007669"/>
    <property type="project" value="InterPro"/>
</dbReference>
<dbReference type="Pfam" id="PF00665">
    <property type="entry name" value="rve"/>
    <property type="match status" value="1"/>
</dbReference>
<proteinExistence type="predicted"/>
<name>A0A0D8HCF3_9ACTN</name>
<dbReference type="PANTHER" id="PTHR46889">
    <property type="entry name" value="TRANSPOSASE INSF FOR INSERTION SEQUENCE IS3B-RELATED"/>
    <property type="match status" value="1"/>
</dbReference>
<dbReference type="SUPFAM" id="SSF53098">
    <property type="entry name" value="Ribonuclease H-like"/>
    <property type="match status" value="1"/>
</dbReference>
<feature type="region of interest" description="Disordered" evidence="1">
    <location>
        <begin position="1"/>
        <end position="31"/>
    </location>
</feature>
<dbReference type="GO" id="GO:0015074">
    <property type="term" value="P:DNA integration"/>
    <property type="evidence" value="ECO:0007669"/>
    <property type="project" value="InterPro"/>
</dbReference>
<gene>
    <name evidence="3" type="ORF">AXFE_36890</name>
</gene>
<evidence type="ECO:0000259" key="2">
    <source>
        <dbReference type="PROSITE" id="PS50994"/>
    </source>
</evidence>
<dbReference type="STRING" id="1280514.AXFE_36890"/>
<accession>A0A0D8HCF3</accession>
<dbReference type="Gene3D" id="3.30.420.10">
    <property type="entry name" value="Ribonuclease H-like superfamily/Ribonuclease H"/>
    <property type="match status" value="1"/>
</dbReference>
<dbReference type="InterPro" id="IPR036397">
    <property type="entry name" value="RNaseH_sf"/>
</dbReference>
<keyword evidence="4" id="KW-1185">Reference proteome</keyword>
<feature type="domain" description="Integrase catalytic" evidence="2">
    <location>
        <begin position="101"/>
        <end position="265"/>
    </location>
</feature>
<comment type="caution">
    <text evidence="3">The sequence shown here is derived from an EMBL/GenBank/DDBJ whole genome shotgun (WGS) entry which is preliminary data.</text>
</comment>
<dbReference type="InterPro" id="IPR048020">
    <property type="entry name" value="Transpos_IS3"/>
</dbReference>
<dbReference type="Proteomes" id="UP000032360">
    <property type="component" value="Unassembled WGS sequence"/>
</dbReference>
<organism evidence="3 4">
    <name type="scientific">Acidithrix ferrooxidans</name>
    <dbReference type="NCBI Taxonomy" id="1280514"/>
    <lineage>
        <taxon>Bacteria</taxon>
        <taxon>Bacillati</taxon>
        <taxon>Actinomycetota</taxon>
        <taxon>Acidimicrobiia</taxon>
        <taxon>Acidimicrobiales</taxon>
        <taxon>Acidimicrobiaceae</taxon>
        <taxon>Acidithrix</taxon>
    </lineage>
</organism>
<dbReference type="PROSITE" id="PS50994">
    <property type="entry name" value="INTEGRASE"/>
    <property type="match status" value="1"/>
</dbReference>
<dbReference type="InterPro" id="IPR001584">
    <property type="entry name" value="Integrase_cat-core"/>
</dbReference>
<evidence type="ECO:0000313" key="3">
    <source>
        <dbReference type="EMBL" id="KJF15467.1"/>
    </source>
</evidence>
<evidence type="ECO:0000313" key="4">
    <source>
        <dbReference type="Proteomes" id="UP000032360"/>
    </source>
</evidence>